<keyword evidence="10" id="KW-1185">Reference proteome</keyword>
<comment type="pathway">
    <text evidence="1 7">Pyrimidine metabolism; UMP biosynthesis via de novo pathway; UMP from orotate: step 1/2.</text>
</comment>
<dbReference type="RefSeq" id="WP_009164826.1">
    <property type="nucleotide sequence ID" value="NZ_ADFP01000066.1"/>
</dbReference>
<comment type="caution">
    <text evidence="9">The sequence shown here is derived from an EMBL/GenBank/DDBJ whole genome shotgun (WGS) entry which is preliminary data.</text>
</comment>
<dbReference type="InterPro" id="IPR023031">
    <property type="entry name" value="OPRT"/>
</dbReference>
<dbReference type="NCBIfam" id="TIGR01367">
    <property type="entry name" value="pyrE_Therm"/>
    <property type="match status" value="1"/>
</dbReference>
<comment type="cofactor">
    <cofactor evidence="7">
        <name>Mg(2+)</name>
        <dbReference type="ChEBI" id="CHEBI:18420"/>
    </cofactor>
</comment>
<reference evidence="9 10" key="1">
    <citation type="submission" date="2009-12" db="EMBL/GenBank/DDBJ databases">
        <authorList>
            <person name="Shrivastava S."/>
            <person name="Madupu R."/>
            <person name="Durkin A.S."/>
            <person name="Torralba M."/>
            <person name="Methe B."/>
            <person name="Sutton G.G."/>
            <person name="Strausberg R.L."/>
            <person name="Nelson K.E."/>
        </authorList>
    </citation>
    <scope>NUCLEOTIDE SEQUENCE [LARGE SCALE GENOMIC DNA]</scope>
    <source>
        <strain evidence="9 10">W5455</strain>
    </source>
</reference>
<feature type="binding site" evidence="7">
    <location>
        <position position="125"/>
    </location>
    <ligand>
        <name>orotate</name>
        <dbReference type="ChEBI" id="CHEBI:30839"/>
    </ligand>
</feature>
<dbReference type="PANTHER" id="PTHR19278">
    <property type="entry name" value="OROTATE PHOSPHORIBOSYLTRANSFERASE"/>
    <property type="match status" value="1"/>
</dbReference>
<dbReference type="Proteomes" id="UP000006462">
    <property type="component" value="Unassembled WGS sequence"/>
</dbReference>
<comment type="subunit">
    <text evidence="7">Homodimer.</text>
</comment>
<dbReference type="InterPro" id="IPR000836">
    <property type="entry name" value="PRTase_dom"/>
</dbReference>
<keyword evidence="4 7" id="KW-0808">Transferase</keyword>
<comment type="catalytic activity">
    <reaction evidence="7">
        <text>orotidine 5'-phosphate + diphosphate = orotate + 5-phospho-alpha-D-ribose 1-diphosphate</text>
        <dbReference type="Rhea" id="RHEA:10380"/>
        <dbReference type="ChEBI" id="CHEBI:30839"/>
        <dbReference type="ChEBI" id="CHEBI:33019"/>
        <dbReference type="ChEBI" id="CHEBI:57538"/>
        <dbReference type="ChEBI" id="CHEBI:58017"/>
        <dbReference type="EC" id="2.4.2.10"/>
    </reaction>
</comment>
<gene>
    <name evidence="7 9" type="primary">pyrE</name>
    <name evidence="9" type="ORF">HMPREF7215_1058</name>
</gene>
<evidence type="ECO:0000256" key="6">
    <source>
        <dbReference type="ARBA" id="ARBA00022975"/>
    </source>
</evidence>
<evidence type="ECO:0000259" key="8">
    <source>
        <dbReference type="Pfam" id="PF00156"/>
    </source>
</evidence>
<dbReference type="HAMAP" id="MF_01208">
    <property type="entry name" value="PyrE"/>
    <property type="match status" value="1"/>
</dbReference>
<dbReference type="EMBL" id="ADFP01000066">
    <property type="protein sequence ID" value="EFB90737.1"/>
    <property type="molecule type" value="Genomic_DNA"/>
</dbReference>
<sequence length="200" mass="21779">MPEVMTDSQVQEKLKEMLVESKAWLEGHFKLTSGRHSGNYMQCAMLLRFPKYAAFTGGEIAKRIAALKPDFIVSPALGGLIIGHEVARALDVPFLFCEREDGRMKLRRFPMPAGRRFVAVEDVVTTGGSVRETAEHMVAGGCVWAGSACIVDRSGGAQQLGPDLVSLFKISFPTWEADDCPLCRELGTPPVKPGSRPGSK</sequence>
<dbReference type="GO" id="GO:0004588">
    <property type="term" value="F:orotate phosphoribosyltransferase activity"/>
    <property type="evidence" value="ECO:0007669"/>
    <property type="project" value="UniProtKB-EC"/>
</dbReference>
<evidence type="ECO:0000256" key="3">
    <source>
        <dbReference type="ARBA" id="ARBA00022676"/>
    </source>
</evidence>
<protein>
    <recommendedName>
        <fullName evidence="2 7">Orotate phosphoribosyltransferase</fullName>
        <shortName evidence="7">OPRT</shortName>
        <shortName evidence="7">OPRTase</shortName>
        <ecNumber evidence="2 7">2.4.2.10</ecNumber>
    </recommendedName>
</protein>
<dbReference type="Gene3D" id="3.40.50.2020">
    <property type="match status" value="1"/>
</dbReference>
<dbReference type="EC" id="2.4.2.10" evidence="2 7"/>
<keyword evidence="5 7" id="KW-0460">Magnesium</keyword>
<dbReference type="PANTHER" id="PTHR19278:SF9">
    <property type="entry name" value="URIDINE 5'-MONOPHOSPHATE SYNTHASE"/>
    <property type="match status" value="1"/>
</dbReference>
<evidence type="ECO:0000256" key="1">
    <source>
        <dbReference type="ARBA" id="ARBA00004889"/>
    </source>
</evidence>
<feature type="binding site" evidence="7">
    <location>
        <position position="153"/>
    </location>
    <ligand>
        <name>orotate</name>
        <dbReference type="ChEBI" id="CHEBI:30839"/>
    </ligand>
</feature>
<dbReference type="CDD" id="cd06223">
    <property type="entry name" value="PRTases_typeI"/>
    <property type="match status" value="1"/>
</dbReference>
<feature type="binding site" description="in other chain" evidence="7">
    <location>
        <begin position="121"/>
        <end position="129"/>
    </location>
    <ligand>
        <name>5-phospho-alpha-D-ribose 1-diphosphate</name>
        <dbReference type="ChEBI" id="CHEBI:58017"/>
        <note>ligand shared between dimeric partners</note>
    </ligand>
</feature>
<organism evidence="9 10">
    <name type="scientific">Pyramidobacter piscolens W5455</name>
    <dbReference type="NCBI Taxonomy" id="352165"/>
    <lineage>
        <taxon>Bacteria</taxon>
        <taxon>Thermotogati</taxon>
        <taxon>Synergistota</taxon>
        <taxon>Synergistia</taxon>
        <taxon>Synergistales</taxon>
        <taxon>Dethiosulfovibrionaceae</taxon>
        <taxon>Pyramidobacter</taxon>
    </lineage>
</organism>
<comment type="caution">
    <text evidence="7">Lacks conserved residue(s) required for the propagation of feature annotation.</text>
</comment>
<dbReference type="Pfam" id="PF00156">
    <property type="entry name" value="Pribosyltran"/>
    <property type="match status" value="1"/>
</dbReference>
<feature type="domain" description="Phosphoribosyltransferase" evidence="8">
    <location>
        <begin position="65"/>
        <end position="171"/>
    </location>
</feature>
<evidence type="ECO:0000256" key="4">
    <source>
        <dbReference type="ARBA" id="ARBA00022679"/>
    </source>
</evidence>
<name>A0ABM9ZV15_9BACT</name>
<evidence type="ECO:0000313" key="10">
    <source>
        <dbReference type="Proteomes" id="UP000006462"/>
    </source>
</evidence>
<comment type="function">
    <text evidence="7">Catalyzes the transfer of a ribosyl phosphate group from 5-phosphoribose 1-diphosphate to orotate, leading to the formation of orotidine monophosphate (OMP).</text>
</comment>
<evidence type="ECO:0000256" key="7">
    <source>
        <dbReference type="HAMAP-Rule" id="MF_01208"/>
    </source>
</evidence>
<dbReference type="InterPro" id="IPR006273">
    <property type="entry name" value="Orotate_PRibTrfase_bac"/>
</dbReference>
<dbReference type="InterPro" id="IPR029057">
    <property type="entry name" value="PRTase-like"/>
</dbReference>
<accession>A0ABM9ZV15</accession>
<dbReference type="SUPFAM" id="SSF53271">
    <property type="entry name" value="PRTase-like"/>
    <property type="match status" value="1"/>
</dbReference>
<proteinExistence type="inferred from homology"/>
<evidence type="ECO:0000256" key="2">
    <source>
        <dbReference type="ARBA" id="ARBA00011971"/>
    </source>
</evidence>
<evidence type="ECO:0000313" key="9">
    <source>
        <dbReference type="EMBL" id="EFB90737.1"/>
    </source>
</evidence>
<keyword evidence="3 7" id="KW-0328">Glycosyltransferase</keyword>
<keyword evidence="6 7" id="KW-0665">Pyrimidine biosynthesis</keyword>
<comment type="similarity">
    <text evidence="7">Belongs to the purine/pyrimidine phosphoribosyltransferase family. PyrE subfamily.</text>
</comment>
<evidence type="ECO:0000256" key="5">
    <source>
        <dbReference type="ARBA" id="ARBA00022842"/>
    </source>
</evidence>